<feature type="modified residue" description="4-aspartylphosphate" evidence="3">
    <location>
        <position position="37"/>
    </location>
</feature>
<evidence type="ECO:0000256" key="1">
    <source>
        <dbReference type="ARBA" id="ARBA00022553"/>
    </source>
</evidence>
<name>A0A1F7YVP5_9BACT</name>
<dbReference type="SUPFAM" id="SSF52172">
    <property type="entry name" value="CheY-like"/>
    <property type="match status" value="1"/>
</dbReference>
<gene>
    <name evidence="5" type="ORF">A2803_05440</name>
</gene>
<dbReference type="Gene3D" id="3.40.50.2300">
    <property type="match status" value="1"/>
</dbReference>
<feature type="domain" description="Response regulatory" evidence="4">
    <location>
        <begin position="1"/>
        <end position="104"/>
    </location>
</feature>
<dbReference type="InterPro" id="IPR011006">
    <property type="entry name" value="CheY-like_superfamily"/>
</dbReference>
<dbReference type="GO" id="GO:0000160">
    <property type="term" value="P:phosphorelay signal transduction system"/>
    <property type="evidence" value="ECO:0007669"/>
    <property type="project" value="UniProtKB-KW"/>
</dbReference>
<dbReference type="EMBL" id="MGGP01000026">
    <property type="protein sequence ID" value="OGM31412.1"/>
    <property type="molecule type" value="Genomic_DNA"/>
</dbReference>
<evidence type="ECO:0000256" key="3">
    <source>
        <dbReference type="PROSITE-ProRule" id="PRU00169"/>
    </source>
</evidence>
<comment type="caution">
    <text evidence="5">The sequence shown here is derived from an EMBL/GenBank/DDBJ whole genome shotgun (WGS) entry which is preliminary data.</text>
</comment>
<evidence type="ECO:0000313" key="6">
    <source>
        <dbReference type="Proteomes" id="UP000178870"/>
    </source>
</evidence>
<sequence>MYALKFKNEGFRVSVALDGAKGLQLAAQEQPNLILLDMMLPKYSGIEFLEQLQQHLKSISMPILALSNLTEKQEADRALKLGVKEYLAKAMNTPEQVVEKVKKYLQASGAPQTTPQPSV</sequence>
<dbReference type="Proteomes" id="UP000178870">
    <property type="component" value="Unassembled WGS sequence"/>
</dbReference>
<proteinExistence type="predicted"/>
<accession>A0A1F7YVP5</accession>
<reference evidence="5 6" key="1">
    <citation type="journal article" date="2016" name="Nat. Commun.">
        <title>Thousands of microbial genomes shed light on interconnected biogeochemical processes in an aquifer system.</title>
        <authorList>
            <person name="Anantharaman K."/>
            <person name="Brown C.T."/>
            <person name="Hug L.A."/>
            <person name="Sharon I."/>
            <person name="Castelle C.J."/>
            <person name="Probst A.J."/>
            <person name="Thomas B.C."/>
            <person name="Singh A."/>
            <person name="Wilkins M.J."/>
            <person name="Karaoz U."/>
            <person name="Brodie E.L."/>
            <person name="Williams K.H."/>
            <person name="Hubbard S.S."/>
            <person name="Banfield J.F."/>
        </authorList>
    </citation>
    <scope>NUCLEOTIDE SEQUENCE [LARGE SCALE GENOMIC DNA]</scope>
</reference>
<dbReference type="PANTHER" id="PTHR44591:SF14">
    <property type="entry name" value="PROTEIN PILG"/>
    <property type="match status" value="1"/>
</dbReference>
<dbReference type="Pfam" id="PF00072">
    <property type="entry name" value="Response_reg"/>
    <property type="match status" value="1"/>
</dbReference>
<evidence type="ECO:0000259" key="4">
    <source>
        <dbReference type="PROSITE" id="PS50110"/>
    </source>
</evidence>
<dbReference type="InterPro" id="IPR050595">
    <property type="entry name" value="Bact_response_regulator"/>
</dbReference>
<protein>
    <recommendedName>
        <fullName evidence="4">Response regulatory domain-containing protein</fullName>
    </recommendedName>
</protein>
<dbReference type="PROSITE" id="PS50110">
    <property type="entry name" value="RESPONSE_REGULATORY"/>
    <property type="match status" value="1"/>
</dbReference>
<keyword evidence="1 3" id="KW-0597">Phosphoprotein</keyword>
<keyword evidence="2" id="KW-0902">Two-component regulatory system</keyword>
<dbReference type="InterPro" id="IPR001789">
    <property type="entry name" value="Sig_transdc_resp-reg_receiver"/>
</dbReference>
<evidence type="ECO:0000313" key="5">
    <source>
        <dbReference type="EMBL" id="OGM31412.1"/>
    </source>
</evidence>
<dbReference type="PANTHER" id="PTHR44591">
    <property type="entry name" value="STRESS RESPONSE REGULATOR PROTEIN 1"/>
    <property type="match status" value="1"/>
</dbReference>
<dbReference type="AlphaFoldDB" id="A0A1F7YVP5"/>
<organism evidence="5 6">
    <name type="scientific">Candidatus Woesebacteria bacterium RIFCSPHIGHO2_01_FULL_44_21</name>
    <dbReference type="NCBI Taxonomy" id="1802503"/>
    <lineage>
        <taxon>Bacteria</taxon>
        <taxon>Candidatus Woeseibacteriota</taxon>
    </lineage>
</organism>
<dbReference type="SMART" id="SM00448">
    <property type="entry name" value="REC"/>
    <property type="match status" value="1"/>
</dbReference>
<evidence type="ECO:0000256" key="2">
    <source>
        <dbReference type="ARBA" id="ARBA00023012"/>
    </source>
</evidence>